<organism evidence="1 2">
    <name type="scientific">Streptomyces enissocaesilis</name>
    <dbReference type="NCBI Taxonomy" id="332589"/>
    <lineage>
        <taxon>Bacteria</taxon>
        <taxon>Bacillati</taxon>
        <taxon>Actinomycetota</taxon>
        <taxon>Actinomycetes</taxon>
        <taxon>Kitasatosporales</taxon>
        <taxon>Streptomycetaceae</taxon>
        <taxon>Streptomyces</taxon>
        <taxon>Streptomyces rochei group</taxon>
    </lineage>
</organism>
<evidence type="ECO:0000313" key="1">
    <source>
        <dbReference type="EMBL" id="GAA2925157.1"/>
    </source>
</evidence>
<proteinExistence type="predicted"/>
<dbReference type="PANTHER" id="PTHR20883:SF48">
    <property type="entry name" value="ECTOINE DIOXYGENASE"/>
    <property type="match status" value="1"/>
</dbReference>
<dbReference type="SUPFAM" id="SSF51197">
    <property type="entry name" value="Clavaminate synthase-like"/>
    <property type="match status" value="1"/>
</dbReference>
<dbReference type="InterPro" id="IPR008775">
    <property type="entry name" value="Phytyl_CoA_dOase-like"/>
</dbReference>
<gene>
    <name evidence="1" type="ORF">GCM10010446_06710</name>
</gene>
<comment type="caution">
    <text evidence="1">The sequence shown here is derived from an EMBL/GenBank/DDBJ whole genome shotgun (WGS) entry which is preliminary data.</text>
</comment>
<sequence length="286" mass="31105">MTVVAADLAERFRTDGYAFPVDALTPAEADRAVKDCRMYLQTVSAVGGALARYAAFPKIHLVSMWADRIVHHPAIVDAVESLLGPELLVWSTNLFIRPAHSGSSLAWHQDAVYLGLDGFQQHAVRVWVALTDTTVANGTMRYARGSHLQGTSPHRFSSSNLEDIMRGEEIAVEIDEAIAVDVVLKAGQCSMHHLAMAHCSGPNHTGNGRFNLAIDYITPQVVPTAGEDSALLVRGESTGAFLPEARPVSDFDGAALQQFYAAAARRQKRIDETILNRGTTQNQDRT</sequence>
<dbReference type="EMBL" id="BAAAUD010000010">
    <property type="protein sequence ID" value="GAA2925157.1"/>
    <property type="molecule type" value="Genomic_DNA"/>
</dbReference>
<name>A0ABN3WTM3_9ACTN</name>
<dbReference type="Pfam" id="PF05721">
    <property type="entry name" value="PhyH"/>
    <property type="match status" value="1"/>
</dbReference>
<dbReference type="GO" id="GO:0051213">
    <property type="term" value="F:dioxygenase activity"/>
    <property type="evidence" value="ECO:0007669"/>
    <property type="project" value="UniProtKB-KW"/>
</dbReference>
<reference evidence="1 2" key="1">
    <citation type="journal article" date="2019" name="Int. J. Syst. Evol. Microbiol.">
        <title>The Global Catalogue of Microorganisms (GCM) 10K type strain sequencing project: providing services to taxonomists for standard genome sequencing and annotation.</title>
        <authorList>
            <consortium name="The Broad Institute Genomics Platform"/>
            <consortium name="The Broad Institute Genome Sequencing Center for Infectious Disease"/>
            <person name="Wu L."/>
            <person name="Ma J."/>
        </authorList>
    </citation>
    <scope>NUCLEOTIDE SEQUENCE [LARGE SCALE GENOMIC DNA]</scope>
    <source>
        <strain evidence="1 2">JCM 9088</strain>
    </source>
</reference>
<dbReference type="RefSeq" id="WP_344490305.1">
    <property type="nucleotide sequence ID" value="NZ_BAAAUD010000010.1"/>
</dbReference>
<accession>A0ABN3WTM3</accession>
<dbReference type="Proteomes" id="UP001500403">
    <property type="component" value="Unassembled WGS sequence"/>
</dbReference>
<protein>
    <submittedName>
        <fullName evidence="1">Phytanoyl-CoA dioxygenase family protein</fullName>
    </submittedName>
</protein>
<keyword evidence="1" id="KW-0223">Dioxygenase</keyword>
<dbReference type="Gene3D" id="2.60.120.620">
    <property type="entry name" value="q2cbj1_9rhob like domain"/>
    <property type="match status" value="1"/>
</dbReference>
<keyword evidence="2" id="KW-1185">Reference proteome</keyword>
<keyword evidence="1" id="KW-0560">Oxidoreductase</keyword>
<evidence type="ECO:0000313" key="2">
    <source>
        <dbReference type="Proteomes" id="UP001500403"/>
    </source>
</evidence>
<dbReference type="PANTHER" id="PTHR20883">
    <property type="entry name" value="PHYTANOYL-COA DIOXYGENASE DOMAIN CONTAINING 1"/>
    <property type="match status" value="1"/>
</dbReference>